<sequence>MTAKEERAMHLEMHRMNRTQGDTIARNAALESECARLRMALKHESETHAATRDAATQRHNTHHAAENERVETMQRERQKMQETIKQMEHETIAQIKTNNDGMKRKLYAQYAEFIDKKTKELDGARREFEEDCERRLVTENKERAQREQECERRLAAENKERVQREHDHRSQFMAHMEAANKMTAEKMRQMEEAKKHFEEECERRSATEKKERVQREHDHRSQFMAHMEEATKMTAEKMRQMEEAKKHFDEECERRLAAENKERAQREHDHRSHIAAHMEAANKMTAEKMRQMEEAKKHFDEECERRLAAENKERAQREHNHRAHIAAHMEETNKMTVEKMRQLEEERTQIARREQEIAKLKENMKRDLESLMQQINENKLQLVREKTELIAFTEKRFEEYVQSHTAELMKTVSFTQMSHAVAANYAHTQLIHNLGFKDKRILIYSHYSKHDEVESYNYLTLEGLDHRFDFIIVLTNCPNKWELNHPNYNKFHILSYNFKSDFRNYGVFIMQTEQTLMHASQVCLMNDSFVVVDVGAFGRCMKHLFESTAADFAGITSSYEGTYHLQSYFMVFNGRAVTAIVDYFKMRGLPMNHHASISDYELGITSHLVKNGLVPFALVSNQDMPVPMNTTHCKWSAVLQHTGIVKRQHFLKQYPTRFAMTDLNIALIADKFSQNAHFIHFLKYNGIKLD</sequence>
<name>A0A6C0I4X4_9ZZZZ</name>
<evidence type="ECO:0000313" key="3">
    <source>
        <dbReference type="EMBL" id="QHT87842.1"/>
    </source>
</evidence>
<evidence type="ECO:0000256" key="2">
    <source>
        <dbReference type="SAM" id="MobiDB-lite"/>
    </source>
</evidence>
<dbReference type="EMBL" id="MN740102">
    <property type="protein sequence ID" value="QHT87842.1"/>
    <property type="molecule type" value="Genomic_DNA"/>
</dbReference>
<protein>
    <submittedName>
        <fullName evidence="3">Uncharacterized protein</fullName>
    </submittedName>
</protein>
<feature type="coiled-coil region" evidence="1">
    <location>
        <begin position="326"/>
        <end position="388"/>
    </location>
</feature>
<feature type="region of interest" description="Disordered" evidence="2">
    <location>
        <begin position="198"/>
        <end position="220"/>
    </location>
</feature>
<keyword evidence="1" id="KW-0175">Coiled coil</keyword>
<reference evidence="3" key="1">
    <citation type="journal article" date="2020" name="Nature">
        <title>Giant virus diversity and host interactions through global metagenomics.</title>
        <authorList>
            <person name="Schulz F."/>
            <person name="Roux S."/>
            <person name="Paez-Espino D."/>
            <person name="Jungbluth S."/>
            <person name="Walsh D.A."/>
            <person name="Denef V.J."/>
            <person name="McMahon K.D."/>
            <person name="Konstantinidis K.T."/>
            <person name="Eloe-Fadrosh E.A."/>
            <person name="Kyrpides N.C."/>
            <person name="Woyke T."/>
        </authorList>
    </citation>
    <scope>NUCLEOTIDE SEQUENCE</scope>
    <source>
        <strain evidence="3">GVMAG-M-3300023184-191</strain>
    </source>
</reference>
<proteinExistence type="predicted"/>
<evidence type="ECO:0000256" key="1">
    <source>
        <dbReference type="SAM" id="Coils"/>
    </source>
</evidence>
<feature type="compositionally biased region" description="Basic and acidic residues" evidence="2">
    <location>
        <begin position="63"/>
        <end position="73"/>
    </location>
</feature>
<dbReference type="AlphaFoldDB" id="A0A6C0I4X4"/>
<organism evidence="3">
    <name type="scientific">viral metagenome</name>
    <dbReference type="NCBI Taxonomy" id="1070528"/>
    <lineage>
        <taxon>unclassified sequences</taxon>
        <taxon>metagenomes</taxon>
        <taxon>organismal metagenomes</taxon>
    </lineage>
</organism>
<feature type="region of interest" description="Disordered" evidence="2">
    <location>
        <begin position="44"/>
        <end position="73"/>
    </location>
</feature>
<accession>A0A6C0I4X4</accession>